<keyword evidence="17" id="KW-0325">Glycoprotein</keyword>
<dbReference type="GO" id="GO:0005764">
    <property type="term" value="C:lysosome"/>
    <property type="evidence" value="ECO:0007669"/>
    <property type="project" value="UniProtKB-SubCell"/>
</dbReference>
<keyword evidence="10" id="KW-0732">Signal</keyword>
<dbReference type="Pfam" id="PF02225">
    <property type="entry name" value="PA"/>
    <property type="match status" value="1"/>
</dbReference>
<evidence type="ECO:0000313" key="23">
    <source>
        <dbReference type="EMBL" id="RQG96726.1"/>
    </source>
</evidence>
<keyword evidence="11" id="KW-0378">Hydrolase</keyword>
<evidence type="ECO:0000256" key="15">
    <source>
        <dbReference type="ARBA" id="ARBA00023049"/>
    </source>
</evidence>
<dbReference type="CDD" id="cd04819">
    <property type="entry name" value="PA_2"/>
    <property type="match status" value="1"/>
</dbReference>
<keyword evidence="18" id="KW-0458">Lysosome</keyword>
<evidence type="ECO:0000256" key="12">
    <source>
        <dbReference type="ARBA" id="ARBA00022824"/>
    </source>
</evidence>
<evidence type="ECO:0000256" key="4">
    <source>
        <dbReference type="ARBA" id="ARBA00004613"/>
    </source>
</evidence>
<dbReference type="Gene3D" id="3.40.630.10">
    <property type="entry name" value="Zn peptidases"/>
    <property type="match status" value="1"/>
</dbReference>
<evidence type="ECO:0000259" key="22">
    <source>
        <dbReference type="Pfam" id="PF04389"/>
    </source>
</evidence>
<proteinExistence type="predicted"/>
<name>A0A3N6MQ71_NATCH</name>
<organism evidence="23 24">
    <name type="scientific">Natrarchaeobius chitinivorans</name>
    <dbReference type="NCBI Taxonomy" id="1679083"/>
    <lineage>
        <taxon>Archaea</taxon>
        <taxon>Methanobacteriati</taxon>
        <taxon>Methanobacteriota</taxon>
        <taxon>Stenosarchaea group</taxon>
        <taxon>Halobacteria</taxon>
        <taxon>Halobacteriales</taxon>
        <taxon>Natrialbaceae</taxon>
        <taxon>Natrarchaeobius</taxon>
    </lineage>
</organism>
<comment type="subunit">
    <text evidence="19">Homodimer. The monomeric form is inactive while the homodimer is active.</text>
</comment>
<keyword evidence="9" id="KW-0479">Metal-binding</keyword>
<keyword evidence="15" id="KW-0482">Metalloprotease</keyword>
<dbReference type="GO" id="GO:0006508">
    <property type="term" value="P:proteolysis"/>
    <property type="evidence" value="ECO:0007669"/>
    <property type="project" value="UniProtKB-KW"/>
</dbReference>
<dbReference type="GO" id="GO:0070573">
    <property type="term" value="F:metallodipeptidase activity"/>
    <property type="evidence" value="ECO:0007669"/>
    <property type="project" value="InterPro"/>
</dbReference>
<keyword evidence="7" id="KW-0121">Carboxypeptidase</keyword>
<gene>
    <name evidence="23" type="ORF">EA472_20445</name>
</gene>
<comment type="caution">
    <text evidence="23">The sequence shown here is derived from an EMBL/GenBank/DDBJ whole genome shotgun (WGS) entry which is preliminary data.</text>
</comment>
<dbReference type="AlphaFoldDB" id="A0A3N6MQ71"/>
<evidence type="ECO:0000256" key="18">
    <source>
        <dbReference type="ARBA" id="ARBA00023228"/>
    </source>
</evidence>
<evidence type="ECO:0000256" key="20">
    <source>
        <dbReference type="ARBA" id="ARBA00033328"/>
    </source>
</evidence>
<sequence>MNGTGGIDDRLARALGRAWIDDHPWELVTRLAELSGRMGGSTGERRAATIVHETFRDVGLANVRVDEFSIPRWERFNTEFEVFGGESTSSGVGSYGDRRIDRSFDAVALPYSPAGEIEGRLVDVGYGTPGEIEEADLRGNVAVASTTTPPAKRFVHRMETFGHVVTAGAAGFVFGNHRPGQLPPTGALRFDGEASIPGVGVSAETHSWLIEYAERGVDARLRVDAETREGTSRNVSGTLGPDTDDEVVVVAHYDAHDLGEGALDNGCGIATVGGAARILAEIEPILERRVRIVAVGSEEIGLLGAEELADELALESVRAAINVDGAGRFRNLQAISHGSDALGRLACRVSSDAGQPIVFDGDPHPFSDHWPFLREGVPTLQLYSEPPDGGERGRGWGHTAADTRDKVDPRNLRTHAMLTALLVVELTKTDVPRIDGSELRERLRQQRYEPGMRAAGIWPPSWGER</sequence>
<evidence type="ECO:0000256" key="10">
    <source>
        <dbReference type="ARBA" id="ARBA00022729"/>
    </source>
</evidence>
<evidence type="ECO:0000313" key="24">
    <source>
        <dbReference type="Proteomes" id="UP000281431"/>
    </source>
</evidence>
<evidence type="ECO:0000256" key="13">
    <source>
        <dbReference type="ARBA" id="ARBA00022833"/>
    </source>
</evidence>
<dbReference type="InterPro" id="IPR003137">
    <property type="entry name" value="PA_domain"/>
</dbReference>
<evidence type="ECO:0000256" key="14">
    <source>
        <dbReference type="ARBA" id="ARBA00023034"/>
    </source>
</evidence>
<dbReference type="Proteomes" id="UP000281431">
    <property type="component" value="Unassembled WGS sequence"/>
</dbReference>
<comment type="subcellular location">
    <subcellularLocation>
        <location evidence="1">Endoplasmic reticulum</location>
    </subcellularLocation>
    <subcellularLocation>
        <location evidence="3">Golgi apparatus</location>
    </subcellularLocation>
    <subcellularLocation>
        <location evidence="2">Lysosome</location>
    </subcellularLocation>
    <subcellularLocation>
        <location evidence="4">Secreted</location>
    </subcellularLocation>
</comment>
<evidence type="ECO:0000256" key="5">
    <source>
        <dbReference type="ARBA" id="ARBA00014116"/>
    </source>
</evidence>
<evidence type="ECO:0000256" key="9">
    <source>
        <dbReference type="ARBA" id="ARBA00022723"/>
    </source>
</evidence>
<evidence type="ECO:0000256" key="19">
    <source>
        <dbReference type="ARBA" id="ARBA00025833"/>
    </source>
</evidence>
<evidence type="ECO:0000256" key="11">
    <source>
        <dbReference type="ARBA" id="ARBA00022801"/>
    </source>
</evidence>
<evidence type="ECO:0000256" key="2">
    <source>
        <dbReference type="ARBA" id="ARBA00004371"/>
    </source>
</evidence>
<evidence type="ECO:0000256" key="17">
    <source>
        <dbReference type="ARBA" id="ARBA00023180"/>
    </source>
</evidence>
<dbReference type="InterPro" id="IPR007484">
    <property type="entry name" value="Peptidase_M28"/>
</dbReference>
<dbReference type="GO" id="GO:0005576">
    <property type="term" value="C:extracellular region"/>
    <property type="evidence" value="ECO:0007669"/>
    <property type="project" value="UniProtKB-SubCell"/>
</dbReference>
<evidence type="ECO:0000256" key="8">
    <source>
        <dbReference type="ARBA" id="ARBA00022670"/>
    </source>
</evidence>
<dbReference type="InterPro" id="IPR039866">
    <property type="entry name" value="CPQ"/>
</dbReference>
<dbReference type="EMBL" id="REFZ01000024">
    <property type="protein sequence ID" value="RQG96726.1"/>
    <property type="molecule type" value="Genomic_DNA"/>
</dbReference>
<evidence type="ECO:0000259" key="21">
    <source>
        <dbReference type="Pfam" id="PF02225"/>
    </source>
</evidence>
<keyword evidence="16" id="KW-0865">Zymogen</keyword>
<dbReference type="GO" id="GO:0046872">
    <property type="term" value="F:metal ion binding"/>
    <property type="evidence" value="ECO:0007669"/>
    <property type="project" value="UniProtKB-KW"/>
</dbReference>
<protein>
    <recommendedName>
        <fullName evidence="5">Carboxypeptidase Q</fullName>
    </recommendedName>
    <alternativeName>
        <fullName evidence="20">Plasma glutamate carboxypeptidase</fullName>
    </alternativeName>
</protein>
<keyword evidence="24" id="KW-1185">Reference proteome</keyword>
<keyword evidence="8" id="KW-0645">Protease</keyword>
<evidence type="ECO:0000256" key="16">
    <source>
        <dbReference type="ARBA" id="ARBA00023145"/>
    </source>
</evidence>
<dbReference type="InterPro" id="IPR046450">
    <property type="entry name" value="PA_dom_sf"/>
</dbReference>
<keyword evidence="12" id="KW-0256">Endoplasmic reticulum</keyword>
<keyword evidence="14" id="KW-0333">Golgi apparatus</keyword>
<evidence type="ECO:0000256" key="3">
    <source>
        <dbReference type="ARBA" id="ARBA00004555"/>
    </source>
</evidence>
<evidence type="ECO:0000256" key="7">
    <source>
        <dbReference type="ARBA" id="ARBA00022645"/>
    </source>
</evidence>
<keyword evidence="13" id="KW-0862">Zinc</keyword>
<feature type="domain" description="Peptidase M28" evidence="22">
    <location>
        <begin position="234"/>
        <end position="420"/>
    </location>
</feature>
<evidence type="ECO:0000256" key="1">
    <source>
        <dbReference type="ARBA" id="ARBA00004240"/>
    </source>
</evidence>
<dbReference type="SUPFAM" id="SSF52025">
    <property type="entry name" value="PA domain"/>
    <property type="match status" value="1"/>
</dbReference>
<keyword evidence="6" id="KW-0964">Secreted</keyword>
<reference evidence="23 24" key="1">
    <citation type="submission" date="2018-10" db="EMBL/GenBank/DDBJ databases">
        <title>Natrarchaeobius chitinivorans gen. nov., sp. nov., and Natrarchaeobius haloalkaliphilus sp. nov., alkaliphilic, chitin-utilizing haloarchaea from hypersaline alkaline lakes.</title>
        <authorList>
            <person name="Sorokin D.Y."/>
            <person name="Elcheninov A.G."/>
            <person name="Kostrikina N.A."/>
            <person name="Bale N.J."/>
            <person name="Sinninghe Damste J.S."/>
            <person name="Khijniak T.V."/>
            <person name="Kublanov I.V."/>
            <person name="Toshchakov S.V."/>
        </authorList>
    </citation>
    <scope>NUCLEOTIDE SEQUENCE [LARGE SCALE GENOMIC DNA]</scope>
    <source>
        <strain evidence="23 24">AArcht7</strain>
    </source>
</reference>
<evidence type="ECO:0000256" key="6">
    <source>
        <dbReference type="ARBA" id="ARBA00022525"/>
    </source>
</evidence>
<dbReference type="GO" id="GO:0004180">
    <property type="term" value="F:carboxypeptidase activity"/>
    <property type="evidence" value="ECO:0007669"/>
    <property type="project" value="UniProtKB-KW"/>
</dbReference>
<feature type="domain" description="PA" evidence="21">
    <location>
        <begin position="118"/>
        <end position="205"/>
    </location>
</feature>
<dbReference type="PANTHER" id="PTHR12053:SF3">
    <property type="entry name" value="CARBOXYPEPTIDASE Q"/>
    <property type="match status" value="1"/>
</dbReference>
<dbReference type="OrthoDB" id="34215at2157"/>
<accession>A0A3N6MQ71</accession>
<dbReference type="SUPFAM" id="SSF53187">
    <property type="entry name" value="Zn-dependent exopeptidases"/>
    <property type="match status" value="1"/>
</dbReference>
<dbReference type="PANTHER" id="PTHR12053">
    <property type="entry name" value="PROTEASE FAMILY M28 PLASMA GLUTAMATE CARBOXYPEPTIDASE-RELATED"/>
    <property type="match status" value="1"/>
</dbReference>
<dbReference type="Gene3D" id="3.50.30.30">
    <property type="match status" value="1"/>
</dbReference>
<dbReference type="Pfam" id="PF04389">
    <property type="entry name" value="Peptidase_M28"/>
    <property type="match status" value="1"/>
</dbReference>